<name>A0A402A1B5_9CHLR</name>
<gene>
    <name evidence="2" type="ORF">KTT_27960</name>
</gene>
<protein>
    <submittedName>
        <fullName evidence="2">Uncharacterized protein</fullName>
    </submittedName>
</protein>
<evidence type="ECO:0000313" key="3">
    <source>
        <dbReference type="Proteomes" id="UP000287352"/>
    </source>
</evidence>
<dbReference type="EMBL" id="BIFR01000001">
    <property type="protein sequence ID" value="GCE12937.1"/>
    <property type="molecule type" value="Genomic_DNA"/>
</dbReference>
<dbReference type="RefSeq" id="WP_126580515.1">
    <property type="nucleotide sequence ID" value="NZ_BIFR01000001.1"/>
</dbReference>
<dbReference type="Proteomes" id="UP000287352">
    <property type="component" value="Unassembled WGS sequence"/>
</dbReference>
<comment type="caution">
    <text evidence="2">The sequence shown here is derived from an EMBL/GenBank/DDBJ whole genome shotgun (WGS) entry which is preliminary data.</text>
</comment>
<accession>A0A402A1B5</accession>
<feature type="compositionally biased region" description="Low complexity" evidence="1">
    <location>
        <begin position="275"/>
        <end position="302"/>
    </location>
</feature>
<proteinExistence type="predicted"/>
<feature type="region of interest" description="Disordered" evidence="1">
    <location>
        <begin position="261"/>
        <end position="306"/>
    </location>
</feature>
<sequence length="454" mass="50287">MIQIDNLHAGLYPKAYQLLAQAVQSTGAGKAFWALCEQSPNTHLIFEDVQLAEKEFAFTRFEIGNKHLHALDSDPEVDFLTQQLRTAVLNVRIGFNPTWAGAHNLGFALETMVHEFALHAADYGHLIKALRDPQLSEMELNKFYRVLGGPLGLLTKDAGHFFIASVTSKRFLVLADYLKKNLASPDAQSFQKEIEEDSSRQLRQEFDGNLETFRAIYARLAASTFSYPGASLAPAVDDAHFASTPFPEQLAQLIKSASGTSLAQQPAQPGKKTVSSSPKTPAPANTTTSTSLSASLNRSTSSIPPQAAGSLVSSEVIGVFWDVVQRNFYLQDLIQAQHIQVVAGGRQEVLDTDTPQHMSAQELRTAYWQLCQIEQQQVRWLNQILQLVQDDTVLQVMIDQQKFFMKGRTEPVSMKDICYASPATLQVILSALQELHHIQPGARRQPPNENCIVS</sequence>
<evidence type="ECO:0000313" key="2">
    <source>
        <dbReference type="EMBL" id="GCE12937.1"/>
    </source>
</evidence>
<keyword evidence="3" id="KW-1185">Reference proteome</keyword>
<organism evidence="2 3">
    <name type="scientific">Tengunoibacter tsumagoiensis</name>
    <dbReference type="NCBI Taxonomy" id="2014871"/>
    <lineage>
        <taxon>Bacteria</taxon>
        <taxon>Bacillati</taxon>
        <taxon>Chloroflexota</taxon>
        <taxon>Ktedonobacteria</taxon>
        <taxon>Ktedonobacterales</taxon>
        <taxon>Dictyobacteraceae</taxon>
        <taxon>Tengunoibacter</taxon>
    </lineage>
</organism>
<reference evidence="3" key="1">
    <citation type="submission" date="2018-12" db="EMBL/GenBank/DDBJ databases">
        <title>Tengunoibacter tsumagoiensis gen. nov., sp. nov., Dictyobacter kobayashii sp. nov., D. alpinus sp. nov., and D. joshuensis sp. nov. and description of Dictyobacteraceae fam. nov. within the order Ktedonobacterales isolated from Tengu-no-mugimeshi.</title>
        <authorList>
            <person name="Wang C.M."/>
            <person name="Zheng Y."/>
            <person name="Sakai Y."/>
            <person name="Toyoda A."/>
            <person name="Minakuchi Y."/>
            <person name="Abe K."/>
            <person name="Yokota A."/>
            <person name="Yabe S."/>
        </authorList>
    </citation>
    <scope>NUCLEOTIDE SEQUENCE [LARGE SCALE GENOMIC DNA]</scope>
    <source>
        <strain evidence="3">Uno3</strain>
    </source>
</reference>
<evidence type="ECO:0000256" key="1">
    <source>
        <dbReference type="SAM" id="MobiDB-lite"/>
    </source>
</evidence>
<dbReference type="AlphaFoldDB" id="A0A402A1B5"/>